<comment type="caution">
    <text evidence="4">The sequence shown here is derived from an EMBL/GenBank/DDBJ whole genome shotgun (WGS) entry which is preliminary data.</text>
</comment>
<dbReference type="AlphaFoldDB" id="A0A7W6S6X0"/>
<dbReference type="SUPFAM" id="SSF55729">
    <property type="entry name" value="Acyl-CoA N-acyltransferases (Nat)"/>
    <property type="match status" value="1"/>
</dbReference>
<keyword evidence="1 4" id="KW-0808">Transferase</keyword>
<gene>
    <name evidence="5" type="ORF">GGE31_002092</name>
    <name evidence="4" type="ORF">GGE33_002093</name>
    <name evidence="6" type="ORF">GGE35_002094</name>
</gene>
<proteinExistence type="predicted"/>
<dbReference type="InterPro" id="IPR050832">
    <property type="entry name" value="Bact_Acetyltransf"/>
</dbReference>
<protein>
    <submittedName>
        <fullName evidence="4">GNAT superfamily N-acetyltransferase</fullName>
    </submittedName>
</protein>
<feature type="domain" description="N-acetyltransferase" evidence="3">
    <location>
        <begin position="15"/>
        <end position="166"/>
    </location>
</feature>
<name>A0A7W6S6X0_9HYPH</name>
<dbReference type="PANTHER" id="PTHR43877">
    <property type="entry name" value="AMINOALKYLPHOSPHONATE N-ACETYLTRANSFERASE-RELATED-RELATED"/>
    <property type="match status" value="1"/>
</dbReference>
<dbReference type="CDD" id="cd04301">
    <property type="entry name" value="NAT_SF"/>
    <property type="match status" value="1"/>
</dbReference>
<dbReference type="PANTHER" id="PTHR43877:SF2">
    <property type="entry name" value="AMINOALKYLPHOSPHONATE N-ACETYLTRANSFERASE-RELATED"/>
    <property type="match status" value="1"/>
</dbReference>
<evidence type="ECO:0000256" key="2">
    <source>
        <dbReference type="ARBA" id="ARBA00023315"/>
    </source>
</evidence>
<dbReference type="EMBL" id="JACIHM010000002">
    <property type="protein sequence ID" value="MBB4446278.1"/>
    <property type="molecule type" value="Genomic_DNA"/>
</dbReference>
<dbReference type="Pfam" id="PF00583">
    <property type="entry name" value="Acetyltransf_1"/>
    <property type="match status" value="1"/>
</dbReference>
<evidence type="ECO:0000313" key="6">
    <source>
        <dbReference type="EMBL" id="MBB4446278.1"/>
    </source>
</evidence>
<dbReference type="Proteomes" id="UP000524535">
    <property type="component" value="Unassembled WGS sequence"/>
</dbReference>
<keyword evidence="2" id="KW-0012">Acyltransferase</keyword>
<evidence type="ECO:0000313" key="4">
    <source>
        <dbReference type="EMBL" id="MBB4348351.1"/>
    </source>
</evidence>
<dbReference type="GO" id="GO:0016747">
    <property type="term" value="F:acyltransferase activity, transferring groups other than amino-acyl groups"/>
    <property type="evidence" value="ECO:0007669"/>
    <property type="project" value="InterPro"/>
</dbReference>
<dbReference type="InterPro" id="IPR016181">
    <property type="entry name" value="Acyl_CoA_acyltransferase"/>
</dbReference>
<dbReference type="PROSITE" id="PS51186">
    <property type="entry name" value="GNAT"/>
    <property type="match status" value="1"/>
</dbReference>
<evidence type="ECO:0000259" key="3">
    <source>
        <dbReference type="PROSITE" id="PS51186"/>
    </source>
</evidence>
<evidence type="ECO:0000256" key="1">
    <source>
        <dbReference type="ARBA" id="ARBA00022679"/>
    </source>
</evidence>
<dbReference type="RefSeq" id="WP_246435927.1">
    <property type="nucleotide sequence ID" value="NZ_JACIGW010000002.1"/>
</dbReference>
<reference evidence="7 8" key="1">
    <citation type="submission" date="2020-08" db="EMBL/GenBank/DDBJ databases">
        <title>Genomic Encyclopedia of Type Strains, Phase IV (KMG-V): Genome sequencing to study the core and pangenomes of soil and plant-associated prokaryotes.</title>
        <authorList>
            <person name="Whitman W."/>
        </authorList>
    </citation>
    <scope>NUCLEOTIDE SEQUENCE [LARGE SCALE GENOMIC DNA]</scope>
    <source>
        <strain evidence="5 8">SEMIA 444</strain>
        <strain evidence="4 7">SEMIA 448</strain>
        <strain evidence="6 9">SEMIA 452</strain>
    </source>
</reference>
<evidence type="ECO:0000313" key="8">
    <source>
        <dbReference type="Proteomes" id="UP000524535"/>
    </source>
</evidence>
<evidence type="ECO:0000313" key="9">
    <source>
        <dbReference type="Proteomes" id="UP000576087"/>
    </source>
</evidence>
<sequence length="170" mass="18600">MFSVSIAKSPKDFEIAAALCRELADWDIAMAATHGVDPQLVTDLYHGETAASLARRYAQSGTGMLLASWDGQPAGCLAFSIFDDTADELHKFYVGPDFRQRGIGGAMMRAVIHAVEARRKSTLLAHTTIYMTDAISIYRACGFDFCPPFRDVPKAVGHTEIFLRRDSPPG</sequence>
<dbReference type="Gene3D" id="3.40.630.30">
    <property type="match status" value="1"/>
</dbReference>
<organism evidence="4 7">
    <name type="scientific">Aliirhizobium cellulosilyticum</name>
    <dbReference type="NCBI Taxonomy" id="393664"/>
    <lineage>
        <taxon>Bacteria</taxon>
        <taxon>Pseudomonadati</taxon>
        <taxon>Pseudomonadota</taxon>
        <taxon>Alphaproteobacteria</taxon>
        <taxon>Hyphomicrobiales</taxon>
        <taxon>Rhizobiaceae</taxon>
        <taxon>Aliirhizobium</taxon>
    </lineage>
</organism>
<dbReference type="Proteomes" id="UP000576087">
    <property type="component" value="Unassembled WGS sequence"/>
</dbReference>
<dbReference type="InterPro" id="IPR000182">
    <property type="entry name" value="GNAT_dom"/>
</dbReference>
<evidence type="ECO:0000313" key="5">
    <source>
        <dbReference type="EMBL" id="MBB4411587.1"/>
    </source>
</evidence>
<dbReference type="Proteomes" id="UP000520770">
    <property type="component" value="Unassembled WGS sequence"/>
</dbReference>
<dbReference type="EMBL" id="JACIGW010000002">
    <property type="protein sequence ID" value="MBB4348351.1"/>
    <property type="molecule type" value="Genomic_DNA"/>
</dbReference>
<dbReference type="EMBL" id="JACIGY010000002">
    <property type="protein sequence ID" value="MBB4411587.1"/>
    <property type="molecule type" value="Genomic_DNA"/>
</dbReference>
<accession>A0A7W6S6X0</accession>
<keyword evidence="8" id="KW-1185">Reference proteome</keyword>
<evidence type="ECO:0000313" key="7">
    <source>
        <dbReference type="Proteomes" id="UP000520770"/>
    </source>
</evidence>